<dbReference type="GO" id="GO:0016746">
    <property type="term" value="F:acyltransferase activity"/>
    <property type="evidence" value="ECO:0007669"/>
    <property type="project" value="UniProtKB-KW"/>
</dbReference>
<feature type="transmembrane region" description="Helical" evidence="15">
    <location>
        <begin position="394"/>
        <end position="413"/>
    </location>
</feature>
<dbReference type="InterPro" id="IPR024194">
    <property type="entry name" value="Ac/AlaTfrase_AlgI/DltB"/>
</dbReference>
<feature type="transmembrane region" description="Helical" evidence="15">
    <location>
        <begin position="347"/>
        <end position="372"/>
    </location>
</feature>
<feature type="transmembrane region" description="Helical" evidence="15">
    <location>
        <begin position="475"/>
        <end position="496"/>
    </location>
</feature>
<comment type="similarity">
    <text evidence="3 13">Belongs to the membrane-bound acyltransferase family.</text>
</comment>
<feature type="transmembrane region" description="Helical" evidence="15">
    <location>
        <begin position="6"/>
        <end position="25"/>
    </location>
</feature>
<organism evidence="16 17">
    <name type="scientific">Methylocystis borbori</name>
    <dbReference type="NCBI Taxonomy" id="3118750"/>
    <lineage>
        <taxon>Bacteria</taxon>
        <taxon>Pseudomonadati</taxon>
        <taxon>Pseudomonadota</taxon>
        <taxon>Alphaproteobacteria</taxon>
        <taxon>Hyphomicrobiales</taxon>
        <taxon>Methylocystaceae</taxon>
        <taxon>Methylocystis</taxon>
    </lineage>
</organism>
<dbReference type="PANTHER" id="PTHR13285">
    <property type="entry name" value="ACYLTRANSFERASE"/>
    <property type="match status" value="1"/>
</dbReference>
<evidence type="ECO:0000256" key="10">
    <source>
        <dbReference type="ARBA" id="ARBA00023136"/>
    </source>
</evidence>
<sequence>MLFYEPLFLFLFGPAVYLLYLFFGAAKARRALILLCASVIFYGWSEPVFVFVVFGSVALDLYVARKIAASPDSLILRSERSSRLEGGGRLSPSRFETRPSDAPQDEGDKARARWLALGVVGNLAILIYYKYTGFLALNLDAFLKALTLPGINIPQIALPIGVSFIVFEKITYLVDVYRGVTAPARPFLYGLYVFFFPKLLAGPIIKYHDIARQFEEMRHADMADFVAGFSRFMLGVVKKLLLADTLASGADMIFARDPSTLGFTEAWAAAMFFTFQIYFDFSGYSDMAIGLARMFGFRLLENFNMPYVATSITDFWRRWHMSLTSWIREYLYFPLGGNQRGEARTYFNLWICFLASGVWHGAAWTYVAWGVYNGAFLVLDRLFLLRRLERLPDWLANVVTMIVVIVGWTLFRATSFAQAGALLALMAQPWATASAPVAIPEEYVVVALIAAAICVAQRVSLFFEGFDWAIAAQRFALASNGALSILFIAALAKGLADPFKPFIYFRF</sequence>
<dbReference type="Pfam" id="PF03062">
    <property type="entry name" value="MBOAT"/>
    <property type="match status" value="1"/>
</dbReference>
<evidence type="ECO:0000313" key="17">
    <source>
        <dbReference type="Proteomes" id="UP001350748"/>
    </source>
</evidence>
<dbReference type="Proteomes" id="UP001350748">
    <property type="component" value="Unassembled WGS sequence"/>
</dbReference>
<comment type="subcellular location">
    <subcellularLocation>
        <location evidence="1">Cell membrane</location>
        <topology evidence="1">Multi-pass membrane protein</topology>
    </subcellularLocation>
</comment>
<name>A0ABU7XEH3_9HYPH</name>
<dbReference type="EMBL" id="JAZHYN010000005">
    <property type="protein sequence ID" value="MEF3365452.1"/>
    <property type="molecule type" value="Genomic_DNA"/>
</dbReference>
<accession>A0ABU7XEH3</accession>
<feature type="region of interest" description="Disordered" evidence="14">
    <location>
        <begin position="84"/>
        <end position="106"/>
    </location>
</feature>
<evidence type="ECO:0000256" key="2">
    <source>
        <dbReference type="ARBA" id="ARBA00005182"/>
    </source>
</evidence>
<keyword evidence="17" id="KW-1185">Reference proteome</keyword>
<feature type="transmembrane region" description="Helical" evidence="15">
    <location>
        <begin position="445"/>
        <end position="463"/>
    </location>
</feature>
<feature type="transmembrane region" description="Helical" evidence="15">
    <location>
        <begin position="420"/>
        <end position="439"/>
    </location>
</feature>
<comment type="pathway">
    <text evidence="2">Glycan biosynthesis; alginate biosynthesis.</text>
</comment>
<keyword evidence="11 13" id="KW-0012">Acyltransferase</keyword>
<evidence type="ECO:0000256" key="4">
    <source>
        <dbReference type="ARBA" id="ARBA00016084"/>
    </source>
</evidence>
<keyword evidence="10 13" id="KW-0472">Membrane</keyword>
<dbReference type="InterPro" id="IPR004299">
    <property type="entry name" value="MBOAT_fam"/>
</dbReference>
<evidence type="ECO:0000256" key="5">
    <source>
        <dbReference type="ARBA" id="ARBA00022475"/>
    </source>
</evidence>
<dbReference type="RefSeq" id="WP_332080359.1">
    <property type="nucleotide sequence ID" value="NZ_JAZHYN010000005.1"/>
</dbReference>
<dbReference type="PIRSF" id="PIRSF016636">
    <property type="entry name" value="AlgI_DltB"/>
    <property type="match status" value="1"/>
</dbReference>
<evidence type="ECO:0000256" key="12">
    <source>
        <dbReference type="ARBA" id="ARBA00031030"/>
    </source>
</evidence>
<dbReference type="PANTHER" id="PTHR13285:SF23">
    <property type="entry name" value="TEICHOIC ACID D-ALANYLTRANSFERASE"/>
    <property type="match status" value="1"/>
</dbReference>
<feature type="transmembrane region" description="Helical" evidence="15">
    <location>
        <begin position="112"/>
        <end position="129"/>
    </location>
</feature>
<evidence type="ECO:0000256" key="3">
    <source>
        <dbReference type="ARBA" id="ARBA00010323"/>
    </source>
</evidence>
<comment type="caution">
    <text evidence="16">The sequence shown here is derived from an EMBL/GenBank/DDBJ whole genome shotgun (WGS) entry which is preliminary data.</text>
</comment>
<protein>
    <recommendedName>
        <fullName evidence="4">Probable alginate O-acetylase AlgI</fullName>
    </recommendedName>
    <alternativeName>
        <fullName evidence="12">Alginate biosynthesis protein AlgI</fullName>
    </alternativeName>
</protein>
<keyword evidence="7 15" id="KW-0812">Transmembrane</keyword>
<dbReference type="InterPro" id="IPR028362">
    <property type="entry name" value="AlgI"/>
</dbReference>
<dbReference type="PIRSF" id="PIRSF500217">
    <property type="entry name" value="AlgI"/>
    <property type="match status" value="1"/>
</dbReference>
<evidence type="ECO:0000313" key="16">
    <source>
        <dbReference type="EMBL" id="MEF3365452.1"/>
    </source>
</evidence>
<keyword evidence="6 13" id="KW-0808">Transferase</keyword>
<evidence type="ECO:0000256" key="6">
    <source>
        <dbReference type="ARBA" id="ARBA00022679"/>
    </source>
</evidence>
<keyword evidence="5 13" id="KW-1003">Cell membrane</keyword>
<dbReference type="InterPro" id="IPR051085">
    <property type="entry name" value="MB_O-acyltransferase"/>
</dbReference>
<reference evidence="16 17" key="1">
    <citation type="submission" date="2024-02" db="EMBL/GenBank/DDBJ databases">
        <authorList>
            <person name="Grouzdev D."/>
        </authorList>
    </citation>
    <scope>NUCLEOTIDE SEQUENCE [LARGE SCALE GENOMIC DNA]</scope>
    <source>
        <strain evidence="16 17">9N</strain>
    </source>
</reference>
<evidence type="ECO:0000256" key="9">
    <source>
        <dbReference type="ARBA" id="ARBA00022989"/>
    </source>
</evidence>
<evidence type="ECO:0000256" key="14">
    <source>
        <dbReference type="SAM" id="MobiDB-lite"/>
    </source>
</evidence>
<feature type="transmembrane region" description="Helical" evidence="15">
    <location>
        <begin position="141"/>
        <end position="167"/>
    </location>
</feature>
<evidence type="ECO:0000256" key="11">
    <source>
        <dbReference type="ARBA" id="ARBA00023315"/>
    </source>
</evidence>
<evidence type="ECO:0000256" key="8">
    <source>
        <dbReference type="ARBA" id="ARBA00022841"/>
    </source>
</evidence>
<proteinExistence type="inferred from homology"/>
<evidence type="ECO:0000256" key="13">
    <source>
        <dbReference type="PIRNR" id="PIRNR016636"/>
    </source>
</evidence>
<keyword evidence="8" id="KW-0016">Alginate biosynthesis</keyword>
<evidence type="ECO:0000256" key="15">
    <source>
        <dbReference type="SAM" id="Phobius"/>
    </source>
</evidence>
<keyword evidence="9 15" id="KW-1133">Transmembrane helix</keyword>
<evidence type="ECO:0000256" key="1">
    <source>
        <dbReference type="ARBA" id="ARBA00004651"/>
    </source>
</evidence>
<evidence type="ECO:0000256" key="7">
    <source>
        <dbReference type="ARBA" id="ARBA00022692"/>
    </source>
</evidence>
<feature type="transmembrane region" description="Helical" evidence="15">
    <location>
        <begin position="32"/>
        <end position="54"/>
    </location>
</feature>
<feature type="transmembrane region" description="Helical" evidence="15">
    <location>
        <begin position="187"/>
        <end position="205"/>
    </location>
</feature>
<gene>
    <name evidence="16" type="ORF">V3H18_02775</name>
</gene>